<organism evidence="2 3">
    <name type="scientific">Conidiobolus coronatus (strain ATCC 28846 / CBS 209.66 / NRRL 28638)</name>
    <name type="common">Delacroixia coronata</name>
    <dbReference type="NCBI Taxonomy" id="796925"/>
    <lineage>
        <taxon>Eukaryota</taxon>
        <taxon>Fungi</taxon>
        <taxon>Fungi incertae sedis</taxon>
        <taxon>Zoopagomycota</taxon>
        <taxon>Entomophthoromycotina</taxon>
        <taxon>Entomophthoromycetes</taxon>
        <taxon>Entomophthorales</taxon>
        <taxon>Ancylistaceae</taxon>
        <taxon>Conidiobolus</taxon>
    </lineage>
</organism>
<dbReference type="AlphaFoldDB" id="A0A137NST7"/>
<proteinExistence type="predicted"/>
<accession>A0A137NST7</accession>
<evidence type="ECO:0000313" key="3">
    <source>
        <dbReference type="Proteomes" id="UP000070444"/>
    </source>
</evidence>
<evidence type="ECO:0000256" key="1">
    <source>
        <dbReference type="SAM" id="MobiDB-lite"/>
    </source>
</evidence>
<reference evidence="2 3" key="1">
    <citation type="journal article" date="2015" name="Genome Biol. Evol.">
        <title>Phylogenomic analyses indicate that early fungi evolved digesting cell walls of algal ancestors of land plants.</title>
        <authorList>
            <person name="Chang Y."/>
            <person name="Wang S."/>
            <person name="Sekimoto S."/>
            <person name="Aerts A.L."/>
            <person name="Choi C."/>
            <person name="Clum A."/>
            <person name="LaButti K.M."/>
            <person name="Lindquist E.A."/>
            <person name="Yee Ngan C."/>
            <person name="Ohm R.A."/>
            <person name="Salamov A.A."/>
            <person name="Grigoriev I.V."/>
            <person name="Spatafora J.W."/>
            <person name="Berbee M.L."/>
        </authorList>
    </citation>
    <scope>NUCLEOTIDE SEQUENCE [LARGE SCALE GENOMIC DNA]</scope>
    <source>
        <strain evidence="2 3">NRRL 28638</strain>
    </source>
</reference>
<sequence>MKRSRSIEDLEKSEKLSKLENEKAEEVNNNGAETIADDDIEEDYEKEVENDEEEEQTITEEMVSSTYNELQKLDPLDKTYEILKNRYIQEFEHIYSSKKQNLTPGLLKLVLNFLKFIKFKDYGVEIKDQVSDIWFKLSLDIILWSLDLQNHHNMRGISNVEEPKREDEEDDDDEDNINILTLPKPLKLELQKIEDKIEESLKDVNYTEELSKDTGFEEFLRELETLGTSHFTSYYPEIRLNFTNLYNFTLFPSLITSKVELKLKFDLISIWFNFSQNNFSKFSNKLAKFKDQCELCITELSSIIAKELEAGDDKVNKDDLALWYEQLGHLYLLQINFLEPKEDETEDDLETQILQFFVKSSENFEKSLEFKENPKLMQFLEQNSL</sequence>
<evidence type="ECO:0000313" key="2">
    <source>
        <dbReference type="EMBL" id="KXN65770.1"/>
    </source>
</evidence>
<feature type="compositionally biased region" description="Acidic residues" evidence="1">
    <location>
        <begin position="35"/>
        <end position="56"/>
    </location>
</feature>
<keyword evidence="3" id="KW-1185">Reference proteome</keyword>
<protein>
    <submittedName>
        <fullName evidence="2">Uncharacterized protein</fullName>
    </submittedName>
</protein>
<name>A0A137NST7_CONC2</name>
<feature type="region of interest" description="Disordered" evidence="1">
    <location>
        <begin position="1"/>
        <end position="56"/>
    </location>
</feature>
<feature type="compositionally biased region" description="Basic and acidic residues" evidence="1">
    <location>
        <begin position="1"/>
        <end position="26"/>
    </location>
</feature>
<dbReference type="Proteomes" id="UP000070444">
    <property type="component" value="Unassembled WGS sequence"/>
</dbReference>
<gene>
    <name evidence="2" type="ORF">CONCODRAFT_80690</name>
</gene>
<dbReference type="EMBL" id="KQ964820">
    <property type="protein sequence ID" value="KXN65770.1"/>
    <property type="molecule type" value="Genomic_DNA"/>
</dbReference>